<reference evidence="2" key="1">
    <citation type="submission" date="2020-09" db="EMBL/GenBank/DDBJ databases">
        <title>Iningainema tapete sp. nov. (Scytonemataceae, Cyanobacteria) from greenhouses in central Florida (USA) produces two types of nodularin with biosynthetic potential for microcystin-LR and anabaenopeptins.</title>
        <authorList>
            <person name="Berthold D.E."/>
            <person name="Lefler F.W."/>
            <person name="Huang I.-S."/>
            <person name="Abdulla H."/>
            <person name="Zimba P.V."/>
            <person name="Laughinghouse H.D. IV."/>
        </authorList>
    </citation>
    <scope>NUCLEOTIDE SEQUENCE</scope>
    <source>
        <strain evidence="2">BLCCT55</strain>
    </source>
</reference>
<dbReference type="SUPFAM" id="SSF47090">
    <property type="entry name" value="PGBD-like"/>
    <property type="match status" value="1"/>
</dbReference>
<sequence>MSEENFVQSQAVGTLATKKFPLLVRTDSGDPVILLQKLLRRFGYNLSLTGTFDQTTETRVKEFQRIEGLSVADGKVGDETWNQLITKFQP</sequence>
<evidence type="ECO:0000313" key="2">
    <source>
        <dbReference type="EMBL" id="MBD2777423.1"/>
    </source>
</evidence>
<dbReference type="EMBL" id="JACXAE010000110">
    <property type="protein sequence ID" value="MBD2777423.1"/>
    <property type="molecule type" value="Genomic_DNA"/>
</dbReference>
<evidence type="ECO:0000313" key="3">
    <source>
        <dbReference type="Proteomes" id="UP000629098"/>
    </source>
</evidence>
<gene>
    <name evidence="2" type="ORF">ICL16_36590</name>
</gene>
<organism evidence="2 3">
    <name type="scientific">Iningainema tapete BLCC-T55</name>
    <dbReference type="NCBI Taxonomy" id="2748662"/>
    <lineage>
        <taxon>Bacteria</taxon>
        <taxon>Bacillati</taxon>
        <taxon>Cyanobacteriota</taxon>
        <taxon>Cyanophyceae</taxon>
        <taxon>Nostocales</taxon>
        <taxon>Scytonemataceae</taxon>
        <taxon>Iningainema tapete</taxon>
    </lineage>
</organism>
<dbReference type="InterPro" id="IPR036366">
    <property type="entry name" value="PGBDSf"/>
</dbReference>
<dbReference type="InterPro" id="IPR002477">
    <property type="entry name" value="Peptidoglycan-bd-like"/>
</dbReference>
<keyword evidence="3" id="KW-1185">Reference proteome</keyword>
<dbReference type="Pfam" id="PF01471">
    <property type="entry name" value="PG_binding_1"/>
    <property type="match status" value="1"/>
</dbReference>
<dbReference type="Gene3D" id="1.10.101.10">
    <property type="entry name" value="PGBD-like superfamily/PGBD"/>
    <property type="match status" value="1"/>
</dbReference>
<protein>
    <submittedName>
        <fullName evidence="2">Peptidoglycan-binding protein</fullName>
    </submittedName>
</protein>
<evidence type="ECO:0000259" key="1">
    <source>
        <dbReference type="Pfam" id="PF01471"/>
    </source>
</evidence>
<accession>A0A8J7C062</accession>
<dbReference type="RefSeq" id="WP_190836491.1">
    <property type="nucleotide sequence ID" value="NZ_CAWPPI010000110.1"/>
</dbReference>
<dbReference type="InterPro" id="IPR036365">
    <property type="entry name" value="PGBD-like_sf"/>
</dbReference>
<name>A0A8J7C062_9CYAN</name>
<dbReference type="Proteomes" id="UP000629098">
    <property type="component" value="Unassembled WGS sequence"/>
</dbReference>
<proteinExistence type="predicted"/>
<dbReference type="AlphaFoldDB" id="A0A8J7C062"/>
<feature type="domain" description="Peptidoglycan binding-like" evidence="1">
    <location>
        <begin position="28"/>
        <end position="84"/>
    </location>
</feature>
<comment type="caution">
    <text evidence="2">The sequence shown here is derived from an EMBL/GenBank/DDBJ whole genome shotgun (WGS) entry which is preliminary data.</text>
</comment>